<keyword evidence="5" id="KW-0808">Transferase</keyword>
<dbReference type="GO" id="GO:0003729">
    <property type="term" value="F:mRNA binding"/>
    <property type="evidence" value="ECO:0007669"/>
    <property type="project" value="UniProtKB-ARBA"/>
</dbReference>
<reference evidence="20" key="1">
    <citation type="journal article" date="2020" name="Plant J.">
        <title>Transposons played a major role in the diversification between the closely related almond and peach genomes: results from the almond genome sequence.</title>
        <authorList>
            <person name="Alioto T."/>
            <person name="Alexiou K.G."/>
            <person name="Bardil A."/>
            <person name="Barteri F."/>
            <person name="Castanera R."/>
            <person name="Cruz F."/>
            <person name="Dhingra A."/>
            <person name="Duval H."/>
            <person name="Fernandez I Marti A."/>
            <person name="Frias L."/>
            <person name="Galan B."/>
            <person name="Garcia J.L."/>
            <person name="Howad W."/>
            <person name="Gomez-Garrido J."/>
            <person name="Gut M."/>
            <person name="Julca I."/>
            <person name="Morata J."/>
            <person name="Puigdomenech P."/>
            <person name="Ribeca P."/>
            <person name="Rubio Cabetas M.J."/>
            <person name="Vlasova A."/>
            <person name="Wirthensohn M."/>
            <person name="Garcia-Mas J."/>
            <person name="Gabaldon T."/>
            <person name="Casacuberta J.M."/>
            <person name="Arus P."/>
        </authorList>
    </citation>
    <scope>NUCLEOTIDE SEQUENCE [LARGE SCALE GENOMIC DNA]</scope>
    <source>
        <strain evidence="20">cv. Texas</strain>
    </source>
</reference>
<evidence type="ECO:0000313" key="20">
    <source>
        <dbReference type="Proteomes" id="UP000327085"/>
    </source>
</evidence>
<dbReference type="SUPFAM" id="SSF54928">
    <property type="entry name" value="RNA-binding domain, RBD"/>
    <property type="match status" value="1"/>
</dbReference>
<dbReference type="Gene3D" id="3.90.1420.10">
    <property type="entry name" value="Rubisco LSMT, substrate-binding domain"/>
    <property type="match status" value="1"/>
</dbReference>
<keyword evidence="8" id="KW-0747">Spliceosome</keyword>
<evidence type="ECO:0000256" key="1">
    <source>
        <dbReference type="ARBA" id="ARBA00004123"/>
    </source>
</evidence>
<dbReference type="InterPro" id="IPR036875">
    <property type="entry name" value="Znf_CCHC_sf"/>
</dbReference>
<feature type="compositionally biased region" description="Basic residues" evidence="16">
    <location>
        <begin position="682"/>
        <end position="698"/>
    </location>
</feature>
<evidence type="ECO:0000256" key="15">
    <source>
        <dbReference type="PROSITE-ProRule" id="PRU00176"/>
    </source>
</evidence>
<feature type="compositionally biased region" description="Basic and acidic residues" evidence="16">
    <location>
        <begin position="737"/>
        <end position="755"/>
    </location>
</feature>
<evidence type="ECO:0000313" key="19">
    <source>
        <dbReference type="EMBL" id="VVA12357.1"/>
    </source>
</evidence>
<keyword evidence="8" id="KW-0508">mRNA splicing</keyword>
<keyword evidence="6" id="KW-0949">S-adenosyl-L-methionine</keyword>
<comment type="subcellular location">
    <subcellularLocation>
        <location evidence="1">Nucleus</location>
    </subcellularLocation>
</comment>
<feature type="compositionally biased region" description="Basic residues" evidence="16">
    <location>
        <begin position="627"/>
        <end position="657"/>
    </location>
</feature>
<evidence type="ECO:0000256" key="7">
    <source>
        <dbReference type="ARBA" id="ARBA00022723"/>
    </source>
</evidence>
<dbReference type="SMART" id="SM00343">
    <property type="entry name" value="ZnF_C2HC"/>
    <property type="match status" value="2"/>
</dbReference>
<feature type="domain" description="CCHC-type" evidence="18">
    <location>
        <begin position="608"/>
        <end position="624"/>
    </location>
</feature>
<dbReference type="InterPro" id="IPR044431">
    <property type="entry name" value="SET_RBCMT"/>
</dbReference>
<dbReference type="Gramene" id="VVA12357">
    <property type="protein sequence ID" value="VVA12357"/>
    <property type="gene ID" value="Prudul26B019417"/>
</dbReference>
<dbReference type="GO" id="GO:0005681">
    <property type="term" value="C:spliceosomal complex"/>
    <property type="evidence" value="ECO:0007669"/>
    <property type="project" value="UniProtKB-KW"/>
</dbReference>
<dbReference type="Pfam" id="PF00076">
    <property type="entry name" value="RRM_1"/>
    <property type="match status" value="1"/>
</dbReference>
<name>A0A5E4E968_PRUDU</name>
<dbReference type="InterPro" id="IPR012677">
    <property type="entry name" value="Nucleotide-bd_a/b_plait_sf"/>
</dbReference>
<dbReference type="PANTHER" id="PTHR13271:SF134">
    <property type="entry name" value="OS01G0976450 PROTEIN"/>
    <property type="match status" value="1"/>
</dbReference>
<dbReference type="FunFam" id="4.10.60.10:FF:000003">
    <property type="entry name" value="serine/arginine-rich splicing factor RS2Z32-like isoform X1"/>
    <property type="match status" value="1"/>
</dbReference>
<dbReference type="Pfam" id="PF00098">
    <property type="entry name" value="zf-CCHC"/>
    <property type="match status" value="2"/>
</dbReference>
<dbReference type="PROSITE" id="PS50102">
    <property type="entry name" value="RRM"/>
    <property type="match status" value="1"/>
</dbReference>
<keyword evidence="7" id="KW-0479">Metal-binding</keyword>
<dbReference type="Gene3D" id="3.30.70.330">
    <property type="match status" value="1"/>
</dbReference>
<dbReference type="Proteomes" id="UP000327085">
    <property type="component" value="Chromosome 2"/>
</dbReference>
<dbReference type="GO" id="GO:0008270">
    <property type="term" value="F:zinc ion binding"/>
    <property type="evidence" value="ECO:0007669"/>
    <property type="project" value="UniProtKB-KW"/>
</dbReference>
<evidence type="ECO:0000256" key="6">
    <source>
        <dbReference type="ARBA" id="ARBA00022691"/>
    </source>
</evidence>
<evidence type="ECO:0000256" key="4">
    <source>
        <dbReference type="ARBA" id="ARBA00022664"/>
    </source>
</evidence>
<proteinExistence type="inferred from homology"/>
<dbReference type="PROSITE" id="PS50158">
    <property type="entry name" value="ZF_CCHC"/>
    <property type="match status" value="2"/>
</dbReference>
<gene>
    <name evidence="19" type="ORF">ALMOND_2B019417</name>
</gene>
<evidence type="ECO:0000256" key="12">
    <source>
        <dbReference type="ARBA" id="ARBA00023242"/>
    </source>
</evidence>
<dbReference type="Gene3D" id="3.90.1410.10">
    <property type="entry name" value="set domain protein methyltransferase, domain 1"/>
    <property type="match status" value="1"/>
</dbReference>
<dbReference type="FunFam" id="3.30.70.330:FF:000272">
    <property type="entry name" value="Serine/arginine-rich splicing factor RS2Z32"/>
    <property type="match status" value="1"/>
</dbReference>
<dbReference type="GO" id="GO:0000398">
    <property type="term" value="P:mRNA splicing, via spliceosome"/>
    <property type="evidence" value="ECO:0007669"/>
    <property type="project" value="UniProtKB-ARBA"/>
</dbReference>
<evidence type="ECO:0000256" key="5">
    <source>
        <dbReference type="ARBA" id="ARBA00022679"/>
    </source>
</evidence>
<dbReference type="CDD" id="cd19179">
    <property type="entry name" value="SET_RBCMT"/>
    <property type="match status" value="1"/>
</dbReference>
<dbReference type="InterPro" id="IPR050600">
    <property type="entry name" value="SETD3_SETD6_MTase"/>
</dbReference>
<dbReference type="InterPro" id="IPR000504">
    <property type="entry name" value="RRM_dom"/>
</dbReference>
<evidence type="ECO:0000259" key="17">
    <source>
        <dbReference type="PROSITE" id="PS50102"/>
    </source>
</evidence>
<dbReference type="GO" id="GO:0032259">
    <property type="term" value="P:methylation"/>
    <property type="evidence" value="ECO:0007669"/>
    <property type="project" value="UniProtKB-KW"/>
</dbReference>
<feature type="compositionally biased region" description="Basic and acidic residues" evidence="16">
    <location>
        <begin position="663"/>
        <end position="681"/>
    </location>
</feature>
<evidence type="ECO:0000256" key="14">
    <source>
        <dbReference type="PROSITE-ProRule" id="PRU00047"/>
    </source>
</evidence>
<evidence type="ECO:0000256" key="10">
    <source>
        <dbReference type="ARBA" id="ARBA00022771"/>
    </source>
</evidence>
<evidence type="ECO:0000256" key="11">
    <source>
        <dbReference type="ARBA" id="ARBA00022833"/>
    </source>
</evidence>
<keyword evidence="3" id="KW-0489">Methyltransferase</keyword>
<dbReference type="GO" id="GO:0016279">
    <property type="term" value="F:protein-lysine N-methyltransferase activity"/>
    <property type="evidence" value="ECO:0007669"/>
    <property type="project" value="InterPro"/>
</dbReference>
<feature type="domain" description="CCHC-type" evidence="18">
    <location>
        <begin position="586"/>
        <end position="601"/>
    </location>
</feature>
<dbReference type="PANTHER" id="PTHR13271">
    <property type="entry name" value="UNCHARACTERIZED PUTATIVE METHYLTRANSFERASE"/>
    <property type="match status" value="1"/>
</dbReference>
<feature type="region of interest" description="Disordered" evidence="16">
    <location>
        <begin position="619"/>
        <end position="790"/>
    </location>
</feature>
<evidence type="ECO:0000256" key="9">
    <source>
        <dbReference type="ARBA" id="ARBA00022737"/>
    </source>
</evidence>
<evidence type="ECO:0000256" key="2">
    <source>
        <dbReference type="ARBA" id="ARBA00022553"/>
    </source>
</evidence>
<dbReference type="AlphaFoldDB" id="A0A5E4E968"/>
<dbReference type="Pfam" id="PF09273">
    <property type="entry name" value="Rubis-subs-bind"/>
    <property type="match status" value="1"/>
</dbReference>
<dbReference type="CDD" id="cd12337">
    <property type="entry name" value="RRM1_SRSF4_like"/>
    <property type="match status" value="1"/>
</dbReference>
<feature type="domain" description="RRM" evidence="17">
    <location>
        <begin position="494"/>
        <end position="564"/>
    </location>
</feature>
<dbReference type="Gene3D" id="4.10.60.10">
    <property type="entry name" value="Zinc finger, CCHC-type"/>
    <property type="match status" value="2"/>
</dbReference>
<dbReference type="SUPFAM" id="SSF82199">
    <property type="entry name" value="SET domain"/>
    <property type="match status" value="1"/>
</dbReference>
<dbReference type="SMART" id="SM00360">
    <property type="entry name" value="RRM"/>
    <property type="match status" value="1"/>
</dbReference>
<evidence type="ECO:0000256" key="16">
    <source>
        <dbReference type="SAM" id="MobiDB-lite"/>
    </source>
</evidence>
<evidence type="ECO:0000259" key="18">
    <source>
        <dbReference type="PROSITE" id="PS50158"/>
    </source>
</evidence>
<evidence type="ECO:0000256" key="3">
    <source>
        <dbReference type="ARBA" id="ARBA00022603"/>
    </source>
</evidence>
<keyword evidence="10 14" id="KW-0863">Zinc-finger</keyword>
<keyword evidence="9" id="KW-0677">Repeat</keyword>
<sequence length="790" mass="88989">MLLGARKISRHWCTRRPNLSLSHTPSTKLNSHISASLHSLCQVEELDDFLPWLERKAGAEISSVLSIGKSAYGRSLFASKTIRAGDCILKVPFNAQLAPDNLNPELKALLSDDVGDVAKLAIVVLLEQKMGHDSEWAPYISRLPRLEEMHNTIFWSEGELEMIRQSSVYQETINQRSQIQQDFLAIRTALKNFPETFESITYEDFMHAYALVTSRAWGSTKGYSLIPFADFSNHDGTSESIVLSDEDKLFSEVLADRNYTPGEQVLIRYGKFSNATLLLDFGFTLPYNIHGQIQIQGSIPHHDNLREMKLDLLKRHHRPVSKDDNGFSSSMDSFTIKEIRSGSGKGKGIPQSLRAFARVLCCTSPQELSDLVEEAAQHDGRLARRPLTNISREIKAHQMLISTLTQLAEDYDASVKSLGPISSPATRERLSHRRQMARDLLSGELRILESASAWLKNYCATLMATDCHRDGGWILVASSSSGKMPRHDDRHGGSRLYVGRLSSRTRSRELEDVFSRYGRVRDVDMKRDFAFVEFSDPRDADDARYSLNGRDVDGSRLIVEFARGAPRGPGGSREYLGRGPPPGSGRCFNCGLDGHWARDCKAGDWKNKCYRCGERGHIERNCQNSPKKTKGRSHSRSPSPRRGRSRSRSYSRGHSYSRSRSPVRRERSLERRSRSPQDSRSPKRRRASPPPSKGRKHDRTPEGRSPRVRGSLSPQDRRSDYSRSPRGKSRSPINDVEGDKNGDRRHRSPAEENGHSRSRSRSPSPIRRGDRSSVEDDEDNHGSPRGSESA</sequence>
<protein>
    <submittedName>
        <fullName evidence="19">PREDICTED: serine/arginine-rich splicing factor</fullName>
    </submittedName>
</protein>
<dbReference type="SUPFAM" id="SSF57756">
    <property type="entry name" value="Retrovirus zinc finger-like domains"/>
    <property type="match status" value="1"/>
</dbReference>
<keyword evidence="12" id="KW-0539">Nucleus</keyword>
<dbReference type="FunCoup" id="A0A5E4E968">
    <property type="interactions" value="290"/>
</dbReference>
<dbReference type="InterPro" id="IPR046341">
    <property type="entry name" value="SET_dom_sf"/>
</dbReference>
<keyword evidence="15" id="KW-0694">RNA-binding</keyword>
<dbReference type="FunFam" id="3.90.1410.10:FF:000005">
    <property type="entry name" value="Ribulose-1,5 bisphosphate carboxylase/oxygenase large subunit N-methyltransferase, chloroplastic"/>
    <property type="match status" value="1"/>
</dbReference>
<dbReference type="SUPFAM" id="SSF81822">
    <property type="entry name" value="RuBisCo LSMT C-terminal, substrate-binding domain"/>
    <property type="match status" value="1"/>
</dbReference>
<accession>A0A5E4E968</accession>
<comment type="similarity">
    <text evidence="13">Belongs to the splicing factor SR family. RS2Z subfamily.</text>
</comment>
<dbReference type="EMBL" id="CABIKO010000005">
    <property type="protein sequence ID" value="VVA12357.1"/>
    <property type="molecule type" value="Genomic_DNA"/>
</dbReference>
<keyword evidence="2" id="KW-0597">Phosphoprotein</keyword>
<dbReference type="InParanoid" id="A0A5E4E968"/>
<evidence type="ECO:0000256" key="8">
    <source>
        <dbReference type="ARBA" id="ARBA00022728"/>
    </source>
</evidence>
<evidence type="ECO:0000256" key="13">
    <source>
        <dbReference type="ARBA" id="ARBA00061281"/>
    </source>
</evidence>
<keyword evidence="4" id="KW-0507">mRNA processing</keyword>
<organism evidence="19 20">
    <name type="scientific">Prunus dulcis</name>
    <name type="common">Almond</name>
    <name type="synonym">Amygdalus dulcis</name>
    <dbReference type="NCBI Taxonomy" id="3755"/>
    <lineage>
        <taxon>Eukaryota</taxon>
        <taxon>Viridiplantae</taxon>
        <taxon>Streptophyta</taxon>
        <taxon>Embryophyta</taxon>
        <taxon>Tracheophyta</taxon>
        <taxon>Spermatophyta</taxon>
        <taxon>Magnoliopsida</taxon>
        <taxon>eudicotyledons</taxon>
        <taxon>Gunneridae</taxon>
        <taxon>Pentapetalae</taxon>
        <taxon>rosids</taxon>
        <taxon>fabids</taxon>
        <taxon>Rosales</taxon>
        <taxon>Rosaceae</taxon>
        <taxon>Amygdaloideae</taxon>
        <taxon>Amygdaleae</taxon>
        <taxon>Prunus</taxon>
    </lineage>
</organism>
<dbReference type="InterPro" id="IPR035979">
    <property type="entry name" value="RBD_domain_sf"/>
</dbReference>
<dbReference type="InterPro" id="IPR001878">
    <property type="entry name" value="Znf_CCHC"/>
</dbReference>
<keyword evidence="11" id="KW-0862">Zinc</keyword>
<dbReference type="InterPro" id="IPR036464">
    <property type="entry name" value="Rubisco_LSMT_subst-bd_sf"/>
</dbReference>
<dbReference type="InterPro" id="IPR015353">
    <property type="entry name" value="Rubisco_LSMT_subst-bd"/>
</dbReference>